<dbReference type="STRING" id="1220188.A0A4S3JCW1"/>
<sequence>MVLLGSTALHDSTARSNAEKVALELSRLYSTTRGEIDRLQGRVTSSDTPSDTPNAHFSDTVLPTIAQLGLFHAGCAAAFVTLIHNEKTNIIARATASRSSSGQYKIENGDMGVGTLGLEVDGHRGRGTSDISSNGSSRIIHDLAAENNLKKHSFVVRFPETRLYAEMPLYSSRWGTFGTYCVVDDKPRAVFNGSNVTNLRVVADAVVHHLENIYDLHCQRKLNSLLSTLMTVKGLPNVEGRERIAPKKQRPAAENTLRQSPEFYRSDPPLNASNKSRDTSPISARLQARDEAQSSPFFPIIEPPTPPSREKHQTHLRKCSDDSSHLVTVPEKVTPSPLTSLLFSRASSLLQECMGLDGVLFLDAAQSNPRSLSHTTASASDWDALSKDSDVSTMAHSPGAFSPGVSSQGACPEKLCEPLAMSIAESAHESGRIFRLALNEGLLRDMLVSFPQGEIFYPEHPGGCPPNGSTKHWSSANGQQRALYFATNSRLAQAFPGANSLVFCPIWNWDKSCWLTAIVAWTGNNQQLFGQEDLYYLKVFGDVVASEYFQIGWTATEKSKSDLLSSVSHELRSPLHGMLASTELLQTTPLERPQKDIVKMIETCGMTLLDTMNHLLDFTKINNLTNISHLNKTKDSQQEVELDHLVSRFEMDVLVEDVAEALYSSHRTRTNASKIASRYVSSTVAGNEPAGLGTEGSDGSDDLMVVVRIEEQPSWTINSISGGWRRVVMNLLGNAFKFTRSGLIEVSLSQRVERSAGSKTVYAHISITDTGCGISRDFLEQKLFKPFTQEDVLTEGVGLGLSVVREIVTYLGGTVDLKSEVGKGTQVDVFIPVEFLPDPSTPRAMIPGRDVPGARTVKRVSLIGMDAYASLYGAPAKQLSTNAKRKLAIRCALSNVLLSQPGWTVSFAESLDKSSGDIGVIEESTLKKIAGTGSIETKFKTILVLGEQGVSLPGNFAIKGADVIYLSQPLGPRKITEALQRSAHSHCEALPYAESPISGPFSGIPNRGRSLSEAFALAKGTESPPVAKENVSEYSPPSPQIPPRKDMRVLIVDDNDINLKILSTFMRKIGCTYETASNGLAALEQYKSSGGRFEYVLMDISMPIMDGIVSSRKIREYEELHSIPRAAIMAVTGVASSSMQQQAFAAGIDDYLIKPLSLHDLKRIMNIP</sequence>
<evidence type="ECO:0000256" key="7">
    <source>
        <dbReference type="SAM" id="MobiDB-lite"/>
    </source>
</evidence>
<evidence type="ECO:0000313" key="12">
    <source>
        <dbReference type="Proteomes" id="UP000308092"/>
    </source>
</evidence>
<dbReference type="EC" id="2.7.13.3" evidence="2"/>
<keyword evidence="4" id="KW-0808">Transferase</keyword>
<dbReference type="PROSITE" id="PS50109">
    <property type="entry name" value="HIS_KIN"/>
    <property type="match status" value="1"/>
</dbReference>
<keyword evidence="3 6" id="KW-0597">Phosphoprotein</keyword>
<dbReference type="PANTHER" id="PTHR43047:SF72">
    <property type="entry name" value="OSMOSENSING HISTIDINE PROTEIN KINASE SLN1"/>
    <property type="match status" value="1"/>
</dbReference>
<evidence type="ECO:0000256" key="3">
    <source>
        <dbReference type="ARBA" id="ARBA00022553"/>
    </source>
</evidence>
<feature type="compositionally biased region" description="Polar residues" evidence="7">
    <location>
        <begin position="271"/>
        <end position="282"/>
    </location>
</feature>
<dbReference type="SMART" id="SM00448">
    <property type="entry name" value="REC"/>
    <property type="match status" value="1"/>
</dbReference>
<dbReference type="GeneID" id="54334171"/>
<dbReference type="SMART" id="SM00388">
    <property type="entry name" value="HisKA"/>
    <property type="match status" value="1"/>
</dbReference>
<dbReference type="InterPro" id="IPR036890">
    <property type="entry name" value="HATPase_C_sf"/>
</dbReference>
<dbReference type="InterPro" id="IPR003594">
    <property type="entry name" value="HATPase_dom"/>
</dbReference>
<dbReference type="EMBL" id="SOSA01000302">
    <property type="protein sequence ID" value="THC92885.1"/>
    <property type="molecule type" value="Genomic_DNA"/>
</dbReference>
<dbReference type="Pfam" id="PF00512">
    <property type="entry name" value="HisKA"/>
    <property type="match status" value="1"/>
</dbReference>
<evidence type="ECO:0000256" key="6">
    <source>
        <dbReference type="PROSITE-ProRule" id="PRU00169"/>
    </source>
</evidence>
<dbReference type="InterPro" id="IPR001789">
    <property type="entry name" value="Sig_transdc_resp-reg_receiver"/>
</dbReference>
<feature type="region of interest" description="Disordered" evidence="7">
    <location>
        <begin position="240"/>
        <end position="312"/>
    </location>
</feature>
<accession>A0A4S3JCW1</accession>
<keyword evidence="5" id="KW-0418">Kinase</keyword>
<dbReference type="RefSeq" id="XP_033421887.1">
    <property type="nucleotide sequence ID" value="XM_033576032.1"/>
</dbReference>
<dbReference type="Proteomes" id="UP000308092">
    <property type="component" value="Unassembled WGS sequence"/>
</dbReference>
<dbReference type="GO" id="GO:0005886">
    <property type="term" value="C:plasma membrane"/>
    <property type="evidence" value="ECO:0007669"/>
    <property type="project" value="TreeGrafter"/>
</dbReference>
<evidence type="ECO:0000256" key="4">
    <source>
        <dbReference type="ARBA" id="ARBA00022679"/>
    </source>
</evidence>
<dbReference type="OrthoDB" id="303614at2759"/>
<proteinExistence type="predicted"/>
<dbReference type="EMBL" id="QUQM01000008">
    <property type="protein sequence ID" value="KAA8642525.1"/>
    <property type="molecule type" value="Genomic_DNA"/>
</dbReference>
<evidence type="ECO:0000256" key="1">
    <source>
        <dbReference type="ARBA" id="ARBA00000085"/>
    </source>
</evidence>
<dbReference type="GO" id="GO:0000155">
    <property type="term" value="F:phosphorelay sensor kinase activity"/>
    <property type="evidence" value="ECO:0007669"/>
    <property type="project" value="InterPro"/>
</dbReference>
<dbReference type="SUPFAM" id="SSF55781">
    <property type="entry name" value="GAF domain-like"/>
    <property type="match status" value="1"/>
</dbReference>
<feature type="modified residue" description="4-aspartylphosphate" evidence="6">
    <location>
        <position position="1099"/>
    </location>
</feature>
<evidence type="ECO:0000256" key="5">
    <source>
        <dbReference type="ARBA" id="ARBA00022777"/>
    </source>
</evidence>
<dbReference type="Gene3D" id="1.10.287.130">
    <property type="match status" value="1"/>
</dbReference>
<dbReference type="PROSITE" id="PS50110">
    <property type="entry name" value="RESPONSE_REGULATORY"/>
    <property type="match status" value="1"/>
</dbReference>
<dbReference type="InterPro" id="IPR011006">
    <property type="entry name" value="CheY-like_superfamily"/>
</dbReference>
<name>A0A4S3JCW1_9EURO</name>
<gene>
    <name evidence="10" type="ORF">ATNIH1004_011470</name>
    <name evidence="11" type="ORF">EYZ11_007637</name>
</gene>
<dbReference type="SUPFAM" id="SSF52172">
    <property type="entry name" value="CheY-like"/>
    <property type="match status" value="1"/>
</dbReference>
<reference evidence="11 12" key="1">
    <citation type="submission" date="2019-03" db="EMBL/GenBank/DDBJ databases">
        <title>The genome sequence of a newly discovered highly antifungal drug resistant Aspergillus species, Aspergillus tanneri NIH 1004.</title>
        <authorList>
            <person name="Mounaud S."/>
            <person name="Singh I."/>
            <person name="Joardar V."/>
            <person name="Pakala S."/>
            <person name="Pakala S."/>
            <person name="Venepally P."/>
            <person name="Hoover J."/>
            <person name="Nierman W."/>
            <person name="Chung J."/>
            <person name="Losada L."/>
        </authorList>
    </citation>
    <scope>NUCLEOTIDE SEQUENCE [LARGE SCALE GENOMIC DNA]</scope>
    <source>
        <strain evidence="11 12">NIH1004</strain>
    </source>
</reference>
<evidence type="ECO:0000259" key="8">
    <source>
        <dbReference type="PROSITE" id="PS50109"/>
    </source>
</evidence>
<keyword evidence="12" id="KW-1185">Reference proteome</keyword>
<organism evidence="11 12">
    <name type="scientific">Aspergillus tanneri</name>
    <dbReference type="NCBI Taxonomy" id="1220188"/>
    <lineage>
        <taxon>Eukaryota</taxon>
        <taxon>Fungi</taxon>
        <taxon>Dikarya</taxon>
        <taxon>Ascomycota</taxon>
        <taxon>Pezizomycotina</taxon>
        <taxon>Eurotiomycetes</taxon>
        <taxon>Eurotiomycetidae</taxon>
        <taxon>Eurotiales</taxon>
        <taxon>Aspergillaceae</taxon>
        <taxon>Aspergillus</taxon>
        <taxon>Aspergillus subgen. Circumdati</taxon>
    </lineage>
</organism>
<feature type="domain" description="Histidine kinase" evidence="8">
    <location>
        <begin position="566"/>
        <end position="835"/>
    </location>
</feature>
<protein>
    <recommendedName>
        <fullName evidence="2">histidine kinase</fullName>
        <ecNumber evidence="2">2.7.13.3</ecNumber>
    </recommendedName>
</protein>
<evidence type="ECO:0000313" key="13">
    <source>
        <dbReference type="Proteomes" id="UP000324241"/>
    </source>
</evidence>
<evidence type="ECO:0000256" key="2">
    <source>
        <dbReference type="ARBA" id="ARBA00012438"/>
    </source>
</evidence>
<feature type="domain" description="Response regulatory" evidence="9">
    <location>
        <begin position="1048"/>
        <end position="1168"/>
    </location>
</feature>
<evidence type="ECO:0000259" key="9">
    <source>
        <dbReference type="PROSITE" id="PS50110"/>
    </source>
</evidence>
<dbReference type="FunFam" id="1.10.287.130:FF:000023">
    <property type="entry name" value="Sensor histidine kinase/response regulator, putative"/>
    <property type="match status" value="1"/>
</dbReference>
<evidence type="ECO:0000313" key="10">
    <source>
        <dbReference type="EMBL" id="KAA8642525.1"/>
    </source>
</evidence>
<comment type="catalytic activity">
    <reaction evidence="1">
        <text>ATP + protein L-histidine = ADP + protein N-phospho-L-histidine.</text>
        <dbReference type="EC" id="2.7.13.3"/>
    </reaction>
</comment>
<dbReference type="SUPFAM" id="SSF47384">
    <property type="entry name" value="Homodimeric domain of signal transducing histidine kinase"/>
    <property type="match status" value="1"/>
</dbReference>
<dbReference type="InterPro" id="IPR005467">
    <property type="entry name" value="His_kinase_dom"/>
</dbReference>
<dbReference type="SUPFAM" id="SSF55874">
    <property type="entry name" value="ATPase domain of HSP90 chaperone/DNA topoisomerase II/histidine kinase"/>
    <property type="match status" value="1"/>
</dbReference>
<dbReference type="Proteomes" id="UP000324241">
    <property type="component" value="Unassembled WGS sequence"/>
</dbReference>
<dbReference type="AlphaFoldDB" id="A0A4S3JCW1"/>
<dbReference type="Gene3D" id="3.40.50.2300">
    <property type="match status" value="1"/>
</dbReference>
<dbReference type="Pfam" id="PF00072">
    <property type="entry name" value="Response_reg"/>
    <property type="match status" value="1"/>
</dbReference>
<dbReference type="InterPro" id="IPR003661">
    <property type="entry name" value="HisK_dim/P_dom"/>
</dbReference>
<dbReference type="PRINTS" id="PR00344">
    <property type="entry name" value="BCTRLSENSOR"/>
</dbReference>
<dbReference type="Gene3D" id="3.30.565.10">
    <property type="entry name" value="Histidine kinase-like ATPase, C-terminal domain"/>
    <property type="match status" value="1"/>
</dbReference>
<dbReference type="CDD" id="cd17546">
    <property type="entry name" value="REC_hyHK_CKI1_RcsC-like"/>
    <property type="match status" value="1"/>
</dbReference>
<dbReference type="CDD" id="cd00082">
    <property type="entry name" value="HisKA"/>
    <property type="match status" value="1"/>
</dbReference>
<dbReference type="InterPro" id="IPR036097">
    <property type="entry name" value="HisK_dim/P_sf"/>
</dbReference>
<dbReference type="VEuPathDB" id="FungiDB:EYZ11_007637"/>
<dbReference type="Pfam" id="PF02518">
    <property type="entry name" value="HATPase_c"/>
    <property type="match status" value="1"/>
</dbReference>
<dbReference type="SMART" id="SM00387">
    <property type="entry name" value="HATPase_c"/>
    <property type="match status" value="1"/>
</dbReference>
<dbReference type="GO" id="GO:0009927">
    <property type="term" value="F:histidine phosphotransfer kinase activity"/>
    <property type="evidence" value="ECO:0007669"/>
    <property type="project" value="TreeGrafter"/>
</dbReference>
<evidence type="ECO:0000313" key="11">
    <source>
        <dbReference type="EMBL" id="THC92885.1"/>
    </source>
</evidence>
<dbReference type="InterPro" id="IPR004358">
    <property type="entry name" value="Sig_transdc_His_kin-like_C"/>
</dbReference>
<reference evidence="10 13" key="2">
    <citation type="submission" date="2019-08" db="EMBL/GenBank/DDBJ databases">
        <title>The genome sequence of a newly discovered highly antifungal drug resistant Aspergillus species, Aspergillus tanneri NIH 1004.</title>
        <authorList>
            <person name="Mounaud S."/>
            <person name="Singh I."/>
            <person name="Joardar V."/>
            <person name="Pakala S."/>
            <person name="Pakala S."/>
            <person name="Venepally P."/>
            <person name="Chung J.K."/>
            <person name="Losada L."/>
            <person name="Nierman W.C."/>
        </authorList>
    </citation>
    <scope>NUCLEOTIDE SEQUENCE [LARGE SCALE GENOMIC DNA]</scope>
    <source>
        <strain evidence="10 13">NIH1004</strain>
    </source>
</reference>
<dbReference type="PANTHER" id="PTHR43047">
    <property type="entry name" value="TWO-COMPONENT HISTIDINE PROTEIN KINASE"/>
    <property type="match status" value="1"/>
</dbReference>
<comment type="caution">
    <text evidence="11">The sequence shown here is derived from an EMBL/GenBank/DDBJ whole genome shotgun (WGS) entry which is preliminary data.</text>
</comment>